<proteinExistence type="predicted"/>
<gene>
    <name evidence="1" type="ORF">K488DRAFT_84887</name>
</gene>
<dbReference type="Proteomes" id="UP000814128">
    <property type="component" value="Unassembled WGS sequence"/>
</dbReference>
<organism evidence="1 2">
    <name type="scientific">Vararia minispora EC-137</name>
    <dbReference type="NCBI Taxonomy" id="1314806"/>
    <lineage>
        <taxon>Eukaryota</taxon>
        <taxon>Fungi</taxon>
        <taxon>Dikarya</taxon>
        <taxon>Basidiomycota</taxon>
        <taxon>Agaricomycotina</taxon>
        <taxon>Agaricomycetes</taxon>
        <taxon>Russulales</taxon>
        <taxon>Lachnocladiaceae</taxon>
        <taxon>Vararia</taxon>
    </lineage>
</organism>
<name>A0ACB8QP26_9AGAM</name>
<dbReference type="EMBL" id="MU273519">
    <property type="protein sequence ID" value="KAI0033445.1"/>
    <property type="molecule type" value="Genomic_DNA"/>
</dbReference>
<protein>
    <submittedName>
        <fullName evidence="1">Uncharacterized protein</fullName>
    </submittedName>
</protein>
<evidence type="ECO:0000313" key="2">
    <source>
        <dbReference type="Proteomes" id="UP000814128"/>
    </source>
</evidence>
<sequence length="369" mass="40262">MLSLPNELWLDIVDIAAPVIPFFTNIETPTEIDPLHPNIFSVSAADIITNTRTLSALRLVNRQLQKLFPPQCREYLVVTSQTAHRIRHALEWGGREFLWARHLVLVLNKNEQSITSFADFAAIAERLPSVQIVSFATDDSYAGDVLMQPHLDGTLLCTALLNIAPRVRRLAFMEGSRVFFSDVQIGALVRACTSLRTASVSPHFLGPPLARPGWLPNAYPPRFPEIVIRAVHPCGPPTHLALAVASYPSAQLDSLLAHLSCSTPTLAHVSLSAPCTALAALLARHVPPSATRLMLHVAPPTLDDVWAVLIAVLDVGYRVTCEHLQSVQFTQALVARRVRDTVGTAPRLTGAMMAGVPFDILDDTGEKIA</sequence>
<reference evidence="1" key="1">
    <citation type="submission" date="2021-02" db="EMBL/GenBank/DDBJ databases">
        <authorList>
            <consortium name="DOE Joint Genome Institute"/>
            <person name="Ahrendt S."/>
            <person name="Looney B.P."/>
            <person name="Miyauchi S."/>
            <person name="Morin E."/>
            <person name="Drula E."/>
            <person name="Courty P.E."/>
            <person name="Chicoki N."/>
            <person name="Fauchery L."/>
            <person name="Kohler A."/>
            <person name="Kuo A."/>
            <person name="Labutti K."/>
            <person name="Pangilinan J."/>
            <person name="Lipzen A."/>
            <person name="Riley R."/>
            <person name="Andreopoulos W."/>
            <person name="He G."/>
            <person name="Johnson J."/>
            <person name="Barry K.W."/>
            <person name="Grigoriev I.V."/>
            <person name="Nagy L."/>
            <person name="Hibbett D."/>
            <person name="Henrissat B."/>
            <person name="Matheny P.B."/>
            <person name="Labbe J."/>
            <person name="Martin F."/>
        </authorList>
    </citation>
    <scope>NUCLEOTIDE SEQUENCE</scope>
    <source>
        <strain evidence="1">EC-137</strain>
    </source>
</reference>
<comment type="caution">
    <text evidence="1">The sequence shown here is derived from an EMBL/GenBank/DDBJ whole genome shotgun (WGS) entry which is preliminary data.</text>
</comment>
<accession>A0ACB8QP26</accession>
<keyword evidence="2" id="KW-1185">Reference proteome</keyword>
<reference evidence="1" key="2">
    <citation type="journal article" date="2022" name="New Phytol.">
        <title>Evolutionary transition to the ectomycorrhizal habit in the genomes of a hyperdiverse lineage of mushroom-forming fungi.</title>
        <authorList>
            <person name="Looney B."/>
            <person name="Miyauchi S."/>
            <person name="Morin E."/>
            <person name="Drula E."/>
            <person name="Courty P.E."/>
            <person name="Kohler A."/>
            <person name="Kuo A."/>
            <person name="LaButti K."/>
            <person name="Pangilinan J."/>
            <person name="Lipzen A."/>
            <person name="Riley R."/>
            <person name="Andreopoulos W."/>
            <person name="He G."/>
            <person name="Johnson J."/>
            <person name="Nolan M."/>
            <person name="Tritt A."/>
            <person name="Barry K.W."/>
            <person name="Grigoriev I.V."/>
            <person name="Nagy L.G."/>
            <person name="Hibbett D."/>
            <person name="Henrissat B."/>
            <person name="Matheny P.B."/>
            <person name="Labbe J."/>
            <person name="Martin F.M."/>
        </authorList>
    </citation>
    <scope>NUCLEOTIDE SEQUENCE</scope>
    <source>
        <strain evidence="1">EC-137</strain>
    </source>
</reference>
<evidence type="ECO:0000313" key="1">
    <source>
        <dbReference type="EMBL" id="KAI0033445.1"/>
    </source>
</evidence>